<keyword evidence="3" id="KW-0804">Transcription</keyword>
<proteinExistence type="predicted"/>
<dbReference type="Proteomes" id="UP000319014">
    <property type="component" value="Unassembled WGS sequence"/>
</dbReference>
<evidence type="ECO:0000256" key="2">
    <source>
        <dbReference type="ARBA" id="ARBA00023125"/>
    </source>
</evidence>
<organism evidence="6 7">
    <name type="scientific">Paracoccus laeviglucosivorans</name>
    <dbReference type="NCBI Taxonomy" id="1197861"/>
    <lineage>
        <taxon>Bacteria</taxon>
        <taxon>Pseudomonadati</taxon>
        <taxon>Pseudomonadota</taxon>
        <taxon>Alphaproteobacteria</taxon>
        <taxon>Rhodobacterales</taxon>
        <taxon>Paracoccaceae</taxon>
        <taxon>Paracoccus</taxon>
    </lineage>
</organism>
<dbReference type="PANTHER" id="PTHR30055">
    <property type="entry name" value="HTH-TYPE TRANSCRIPTIONAL REGULATOR RUTR"/>
    <property type="match status" value="1"/>
</dbReference>
<evidence type="ECO:0000313" key="6">
    <source>
        <dbReference type="EMBL" id="SMO62556.1"/>
    </source>
</evidence>
<dbReference type="PROSITE" id="PS50977">
    <property type="entry name" value="HTH_TETR_2"/>
    <property type="match status" value="1"/>
</dbReference>
<dbReference type="PRINTS" id="PR00455">
    <property type="entry name" value="HTHTETR"/>
</dbReference>
<dbReference type="SUPFAM" id="SSF46689">
    <property type="entry name" value="Homeodomain-like"/>
    <property type="match status" value="1"/>
</dbReference>
<evidence type="ECO:0000256" key="3">
    <source>
        <dbReference type="ARBA" id="ARBA00023163"/>
    </source>
</evidence>
<feature type="domain" description="HTH tetR-type" evidence="5">
    <location>
        <begin position="10"/>
        <end position="70"/>
    </location>
</feature>
<dbReference type="InterPro" id="IPR009057">
    <property type="entry name" value="Homeodomain-like_sf"/>
</dbReference>
<keyword evidence="7" id="KW-1185">Reference proteome</keyword>
<evidence type="ECO:0000256" key="4">
    <source>
        <dbReference type="PROSITE-ProRule" id="PRU00335"/>
    </source>
</evidence>
<keyword evidence="2 4" id="KW-0238">DNA-binding</keyword>
<evidence type="ECO:0000256" key="1">
    <source>
        <dbReference type="ARBA" id="ARBA00023015"/>
    </source>
</evidence>
<dbReference type="Gene3D" id="1.10.357.10">
    <property type="entry name" value="Tetracycline Repressor, domain 2"/>
    <property type="match status" value="1"/>
</dbReference>
<reference evidence="6 7" key="1">
    <citation type="submission" date="2017-05" db="EMBL/GenBank/DDBJ databases">
        <authorList>
            <person name="Varghese N."/>
            <person name="Submissions S."/>
        </authorList>
    </citation>
    <scope>NUCLEOTIDE SEQUENCE [LARGE SCALE GENOMIC DNA]</scope>
    <source>
        <strain evidence="6 7">DSM 100094</strain>
    </source>
</reference>
<evidence type="ECO:0000313" key="7">
    <source>
        <dbReference type="Proteomes" id="UP000319014"/>
    </source>
</evidence>
<dbReference type="InterPro" id="IPR025996">
    <property type="entry name" value="MT1864/Rv1816-like_C"/>
</dbReference>
<evidence type="ECO:0000259" key="5">
    <source>
        <dbReference type="PROSITE" id="PS50977"/>
    </source>
</evidence>
<dbReference type="InterPro" id="IPR050109">
    <property type="entry name" value="HTH-type_TetR-like_transc_reg"/>
</dbReference>
<dbReference type="Pfam" id="PF00440">
    <property type="entry name" value="TetR_N"/>
    <property type="match status" value="1"/>
</dbReference>
<dbReference type="GO" id="GO:0000976">
    <property type="term" value="F:transcription cis-regulatory region binding"/>
    <property type="evidence" value="ECO:0007669"/>
    <property type="project" value="TreeGrafter"/>
</dbReference>
<dbReference type="PANTHER" id="PTHR30055:SF234">
    <property type="entry name" value="HTH-TYPE TRANSCRIPTIONAL REGULATOR BETI"/>
    <property type="match status" value="1"/>
</dbReference>
<dbReference type="SUPFAM" id="SSF48498">
    <property type="entry name" value="Tetracyclin repressor-like, C-terminal domain"/>
    <property type="match status" value="1"/>
</dbReference>
<accession>A0A521CSZ3</accession>
<keyword evidence="1" id="KW-0805">Transcription regulation</keyword>
<sequence length="203" mass="22223">MTDDRPYHHGNLVETLLAATVAIIEEKGVEHVSIREAAKRSGVSAGAPFRHFASKTALLTAVAEQAMARLRQAVDTALEQAGDDPLQGFEAIGRGYLNWAIDNPTHFMVISSRTLIDFDSSQTLRRDNAALRALMVELLGRAQADGALRAGQDLDYLVLGARAFVYGLARMAADGHFPEWHDRENPKDAAMRALGLYILQIRA</sequence>
<name>A0A521CSZ3_9RHOB</name>
<protein>
    <submittedName>
        <fullName evidence="6">Transcriptional regulator, TetR family</fullName>
    </submittedName>
</protein>
<dbReference type="EMBL" id="FXTK01000005">
    <property type="protein sequence ID" value="SMO62556.1"/>
    <property type="molecule type" value="Genomic_DNA"/>
</dbReference>
<dbReference type="InterPro" id="IPR036271">
    <property type="entry name" value="Tet_transcr_reg_TetR-rel_C_sf"/>
</dbReference>
<feature type="DNA-binding region" description="H-T-H motif" evidence="4">
    <location>
        <begin position="33"/>
        <end position="52"/>
    </location>
</feature>
<dbReference type="AlphaFoldDB" id="A0A521CSZ3"/>
<dbReference type="InterPro" id="IPR001647">
    <property type="entry name" value="HTH_TetR"/>
</dbReference>
<gene>
    <name evidence="6" type="ORF">SAMN06265221_105144</name>
</gene>
<dbReference type="RefSeq" id="WP_246098671.1">
    <property type="nucleotide sequence ID" value="NZ_FXTK01000005.1"/>
</dbReference>
<dbReference type="GO" id="GO:0003700">
    <property type="term" value="F:DNA-binding transcription factor activity"/>
    <property type="evidence" value="ECO:0007669"/>
    <property type="project" value="TreeGrafter"/>
</dbReference>
<dbReference type="Pfam" id="PF13305">
    <property type="entry name" value="TetR_C_33"/>
    <property type="match status" value="1"/>
</dbReference>